<evidence type="ECO:0000313" key="3">
    <source>
        <dbReference type="Proteomes" id="UP000275749"/>
    </source>
</evidence>
<gene>
    <name evidence="2" type="ORF">EDD41_0139</name>
</gene>
<name>A0A3N1ZQQ0_9ACTN</name>
<sequence>MPRTSIGESGAQIDGLHAQIRPTPLLLPLALAITACGGSDVPATSSSGSSATTPTASTTSSSSDAAATPESSTDSAVPDASSGATTQVTAKSGGFTIEVPADLKPAKETYGADEVALAKDGRQVLVGAIPANKRASQLKKLRELCTTGVKEMGGSAISAKPRLIDGAKAEGCLLEVPKGDNGRAKGRGALLHGPAQWHRLRGDGCSQPVW</sequence>
<feature type="region of interest" description="Disordered" evidence="1">
    <location>
        <begin position="41"/>
        <end position="87"/>
    </location>
</feature>
<dbReference type="Proteomes" id="UP000275749">
    <property type="component" value="Unassembled WGS sequence"/>
</dbReference>
<dbReference type="EMBL" id="RKHG01000001">
    <property type="protein sequence ID" value="ROR53018.1"/>
    <property type="molecule type" value="Genomic_DNA"/>
</dbReference>
<dbReference type="AlphaFoldDB" id="A0A3N1ZQQ0"/>
<organism evidence="2 3">
    <name type="scientific">Luteococcus japonicus</name>
    <dbReference type="NCBI Taxonomy" id="33984"/>
    <lineage>
        <taxon>Bacteria</taxon>
        <taxon>Bacillati</taxon>
        <taxon>Actinomycetota</taxon>
        <taxon>Actinomycetes</taxon>
        <taxon>Propionibacteriales</taxon>
        <taxon>Propionibacteriaceae</taxon>
        <taxon>Luteococcus</taxon>
    </lineage>
</organism>
<reference evidence="2 3" key="1">
    <citation type="submission" date="2018-11" db="EMBL/GenBank/DDBJ databases">
        <title>Sequencing the genomes of 1000 actinobacteria strains.</title>
        <authorList>
            <person name="Klenk H.-P."/>
        </authorList>
    </citation>
    <scope>NUCLEOTIDE SEQUENCE [LARGE SCALE GENOMIC DNA]</scope>
    <source>
        <strain evidence="2 3">DSM 10546</strain>
    </source>
</reference>
<feature type="compositionally biased region" description="Low complexity" evidence="1">
    <location>
        <begin position="41"/>
        <end position="76"/>
    </location>
</feature>
<evidence type="ECO:0000256" key="1">
    <source>
        <dbReference type="SAM" id="MobiDB-lite"/>
    </source>
</evidence>
<proteinExistence type="predicted"/>
<protein>
    <submittedName>
        <fullName evidence="2">Uncharacterized protein</fullName>
    </submittedName>
</protein>
<comment type="caution">
    <text evidence="2">The sequence shown here is derived from an EMBL/GenBank/DDBJ whole genome shotgun (WGS) entry which is preliminary data.</text>
</comment>
<dbReference type="RefSeq" id="WP_148060427.1">
    <property type="nucleotide sequence ID" value="NZ_RKHG01000001.1"/>
</dbReference>
<evidence type="ECO:0000313" key="2">
    <source>
        <dbReference type="EMBL" id="ROR53018.1"/>
    </source>
</evidence>
<accession>A0A3N1ZQQ0</accession>